<keyword evidence="4" id="KW-1185">Reference proteome</keyword>
<dbReference type="Gene3D" id="3.10.620.30">
    <property type="match status" value="1"/>
</dbReference>
<feature type="signal peptide" evidence="1">
    <location>
        <begin position="1"/>
        <end position="19"/>
    </location>
</feature>
<dbReference type="RefSeq" id="WP_344729666.1">
    <property type="nucleotide sequence ID" value="NZ_BAABBI010000002.1"/>
</dbReference>
<dbReference type="Pfam" id="PF01841">
    <property type="entry name" value="Transglut_core"/>
    <property type="match status" value="1"/>
</dbReference>
<comment type="caution">
    <text evidence="3">The sequence shown here is derived from an EMBL/GenBank/DDBJ whole genome shotgun (WGS) entry which is preliminary data.</text>
</comment>
<protein>
    <recommendedName>
        <fullName evidence="2">Transglutaminase-like domain-containing protein</fullName>
    </recommendedName>
</protein>
<feature type="domain" description="Transglutaminase-like" evidence="2">
    <location>
        <begin position="115"/>
        <end position="181"/>
    </location>
</feature>
<reference evidence="4" key="1">
    <citation type="journal article" date="2019" name="Int. J. Syst. Evol. Microbiol.">
        <title>The Global Catalogue of Microorganisms (GCM) 10K type strain sequencing project: providing services to taxonomists for standard genome sequencing and annotation.</title>
        <authorList>
            <consortium name="The Broad Institute Genomics Platform"/>
            <consortium name="The Broad Institute Genome Sequencing Center for Infectious Disease"/>
            <person name="Wu L."/>
            <person name="Ma J."/>
        </authorList>
    </citation>
    <scope>NUCLEOTIDE SEQUENCE [LARGE SCALE GENOMIC DNA]</scope>
    <source>
        <strain evidence="4">JCM 17525</strain>
    </source>
</reference>
<dbReference type="SUPFAM" id="SSF54001">
    <property type="entry name" value="Cysteine proteinases"/>
    <property type="match status" value="1"/>
</dbReference>
<dbReference type="InterPro" id="IPR052557">
    <property type="entry name" value="CAP/Cytokinesis_protein"/>
</dbReference>
<sequence length="334" mass="38343">MRKKTLVIITFSIVSFSVAQVSDFNTVDFTRADNIAKLNEGEDLDNLPVLAHKLTANLKTDVEKFRAIYLWVCQNIKGDTTQDSKVFKYKRKLAHDTVAYLKWNNEFKVKALKKLLKRKKTMCTGYAYLIKELCFLADIECVIVDGYGRSVSANVEALDFANHSWNAVKLNNKWYLCDATWSSGFSINTNFIKDYNDGYFLTDPILFAKNHFPLNKKWFLNDSLANTKFTPQAIVYGETFKHKIIPTHPKTLNVTTKKDEALHFSFKTLASTSQDDIELIHFIGLKEHAFKIENFQINDNNISFSNSFKHKGNYDVHLKIDNSIVATYTVSVIN</sequence>
<dbReference type="PANTHER" id="PTHR46333">
    <property type="entry name" value="CYTOKINESIS PROTEIN 3"/>
    <property type="match status" value="1"/>
</dbReference>
<dbReference type="Proteomes" id="UP001501456">
    <property type="component" value="Unassembled WGS sequence"/>
</dbReference>
<evidence type="ECO:0000313" key="3">
    <source>
        <dbReference type="EMBL" id="GAA3785982.1"/>
    </source>
</evidence>
<accession>A0ABP7H8X1</accession>
<dbReference type="PANTHER" id="PTHR46333:SF2">
    <property type="entry name" value="CYTOKINESIS PROTEIN 3"/>
    <property type="match status" value="1"/>
</dbReference>
<name>A0ABP7H8X1_9FLAO</name>
<dbReference type="InterPro" id="IPR002931">
    <property type="entry name" value="Transglutaminase-like"/>
</dbReference>
<evidence type="ECO:0000256" key="1">
    <source>
        <dbReference type="SAM" id="SignalP"/>
    </source>
</evidence>
<feature type="chain" id="PRO_5045038378" description="Transglutaminase-like domain-containing protein" evidence="1">
    <location>
        <begin position="20"/>
        <end position="334"/>
    </location>
</feature>
<dbReference type="SMART" id="SM00460">
    <property type="entry name" value="TGc"/>
    <property type="match status" value="1"/>
</dbReference>
<evidence type="ECO:0000259" key="2">
    <source>
        <dbReference type="SMART" id="SM00460"/>
    </source>
</evidence>
<organism evidence="3 4">
    <name type="scientific">Corallibacter vietnamensis</name>
    <dbReference type="NCBI Taxonomy" id="904130"/>
    <lineage>
        <taxon>Bacteria</taxon>
        <taxon>Pseudomonadati</taxon>
        <taxon>Bacteroidota</taxon>
        <taxon>Flavobacteriia</taxon>
        <taxon>Flavobacteriales</taxon>
        <taxon>Flavobacteriaceae</taxon>
        <taxon>Corallibacter</taxon>
    </lineage>
</organism>
<keyword evidence="1" id="KW-0732">Signal</keyword>
<dbReference type="InterPro" id="IPR038765">
    <property type="entry name" value="Papain-like_cys_pep_sf"/>
</dbReference>
<gene>
    <name evidence="3" type="ORF">GCM10022271_18200</name>
</gene>
<dbReference type="EMBL" id="BAABBI010000002">
    <property type="protein sequence ID" value="GAA3785982.1"/>
    <property type="molecule type" value="Genomic_DNA"/>
</dbReference>
<evidence type="ECO:0000313" key="4">
    <source>
        <dbReference type="Proteomes" id="UP001501456"/>
    </source>
</evidence>
<proteinExistence type="predicted"/>